<organism evidence="2 3">
    <name type="scientific">Parachitinimonas caeni</name>
    <dbReference type="NCBI Taxonomy" id="3031301"/>
    <lineage>
        <taxon>Bacteria</taxon>
        <taxon>Pseudomonadati</taxon>
        <taxon>Pseudomonadota</taxon>
        <taxon>Betaproteobacteria</taxon>
        <taxon>Neisseriales</taxon>
        <taxon>Chitinibacteraceae</taxon>
        <taxon>Parachitinimonas</taxon>
    </lineage>
</organism>
<evidence type="ECO:0000259" key="1">
    <source>
        <dbReference type="Pfam" id="PF20009"/>
    </source>
</evidence>
<feature type="domain" description="GEVED" evidence="1">
    <location>
        <begin position="17"/>
        <end position="95"/>
    </location>
</feature>
<proteinExistence type="predicted"/>
<protein>
    <submittedName>
        <fullName evidence="2">GEVED domain-containing protein</fullName>
    </submittedName>
</protein>
<evidence type="ECO:0000313" key="2">
    <source>
        <dbReference type="EMBL" id="MDK2123008.1"/>
    </source>
</evidence>
<reference evidence="2" key="1">
    <citation type="submission" date="2023-03" db="EMBL/GenBank/DDBJ databases">
        <title>Chitinimonas shenzhenensis gen. nov., sp. nov., a novel member of family Burkholderiaceae isolated from activated sludge collected in Shen Zhen, China.</title>
        <authorList>
            <person name="Wang X."/>
        </authorList>
    </citation>
    <scope>NUCLEOTIDE SEQUENCE</scope>
    <source>
        <strain evidence="2">DQS-5</strain>
    </source>
</reference>
<accession>A0ABT7DV90</accession>
<dbReference type="RefSeq" id="WP_284099294.1">
    <property type="nucleotide sequence ID" value="NZ_JARRAF010000002.1"/>
</dbReference>
<gene>
    <name evidence="2" type="ORF">PZA18_02955</name>
</gene>
<keyword evidence="3" id="KW-1185">Reference proteome</keyword>
<comment type="caution">
    <text evidence="2">The sequence shown here is derived from an EMBL/GenBank/DDBJ whole genome shotgun (WGS) entry which is preliminary data.</text>
</comment>
<sequence length="97" mass="10473">MKVSPGFSFNGVRPVAITGWVDWNRDNKFERDELVLSKVSDTAISQPISVPATALPGPTRLRLILRGTLDPNQPSPYPEPCGGPSPGEVADFTLNVL</sequence>
<dbReference type="InterPro" id="IPR045474">
    <property type="entry name" value="GEVED"/>
</dbReference>
<name>A0ABT7DV90_9NEIS</name>
<dbReference type="Pfam" id="PF20009">
    <property type="entry name" value="GEVED"/>
    <property type="match status" value="1"/>
</dbReference>
<dbReference type="EMBL" id="JARRAF010000002">
    <property type="protein sequence ID" value="MDK2123008.1"/>
    <property type="molecule type" value="Genomic_DNA"/>
</dbReference>
<dbReference type="Proteomes" id="UP001172778">
    <property type="component" value="Unassembled WGS sequence"/>
</dbReference>
<evidence type="ECO:0000313" key="3">
    <source>
        <dbReference type="Proteomes" id="UP001172778"/>
    </source>
</evidence>